<dbReference type="InterPro" id="IPR032675">
    <property type="entry name" value="LRR_dom_sf"/>
</dbReference>
<dbReference type="Proteomes" id="UP001596020">
    <property type="component" value="Unassembled WGS sequence"/>
</dbReference>
<dbReference type="InterPro" id="IPR026906">
    <property type="entry name" value="LRR_5"/>
</dbReference>
<evidence type="ECO:0000256" key="1">
    <source>
        <dbReference type="SAM" id="SignalP"/>
    </source>
</evidence>
<dbReference type="EMBL" id="JBHSGO010000004">
    <property type="protein sequence ID" value="MFC4665043.1"/>
    <property type="molecule type" value="Genomic_DNA"/>
</dbReference>
<feature type="signal peptide" evidence="1">
    <location>
        <begin position="1"/>
        <end position="21"/>
    </location>
</feature>
<gene>
    <name evidence="2" type="ORF">ACFO3G_00125</name>
</gene>
<keyword evidence="1" id="KW-0732">Signal</keyword>
<name>A0ABV9K558_9PORP</name>
<dbReference type="SUPFAM" id="SSF52058">
    <property type="entry name" value="L domain-like"/>
    <property type="match status" value="1"/>
</dbReference>
<dbReference type="Pfam" id="PF13306">
    <property type="entry name" value="LRR_5"/>
    <property type="match status" value="4"/>
</dbReference>
<dbReference type="InterPro" id="IPR053139">
    <property type="entry name" value="Surface_bspA-like"/>
</dbReference>
<comment type="caution">
    <text evidence="2">The sequence shown here is derived from an EMBL/GenBank/DDBJ whole genome shotgun (WGS) entry which is preliminary data.</text>
</comment>
<protein>
    <submittedName>
        <fullName evidence="2">Leucine-rich repeat protein</fullName>
    </submittedName>
</protein>
<accession>A0ABV9K558</accession>
<dbReference type="PANTHER" id="PTHR45661:SF3">
    <property type="entry name" value="IG-LIKE DOMAIN-CONTAINING PROTEIN"/>
    <property type="match status" value="1"/>
</dbReference>
<sequence length="1014" mass="110566">MKRITFLVLTALFALVLNAKAQTVKDGVLISWPMATGDIKIPDDVVEIAANCFFADDSDWGGEDGWEGYSAKRNTLRSANTEITSVDFNNVRKIGKEAFKECRGIKSVKMPHVEEIGESAFESCDNHLLTSLDLPAIKKIEKNAFASCDALTTVFLGGALEALGKNPFYNCTNITKFEIGKNAAFKVSNGLVLSSDETKLAIVLPSVVDAVLPESVTSVLDGAVQSQKAVKTFKGINVTTVGEYAFSSAYSLESVELPKLQTVGFLAFEGIGGLRVMDIHESQDFKEFGNYNNGGPADNETLTIYVANETVKTALKEHYKSAKIEVGEASGELKKFKVNFVADPADAAFFEAWINGPIDVESGNEVSEGATLSVECRYKFMSYEFVNWTVNGEVVATTEDNPTLLVIPSVDKELNIVAHLNKLPEGNRVYLKSTDPNNGTVTAFVDGKEFKSGGIVPTGKSVKIVATPTKGFEVTDWLFENSEGKYIPKPELQGKKEWTTTPDKDLLLYVRFERTQGSVVINYSEHSGNGKLSCKMSDDTPVLNNEAIPSGKTLKFIAEPNPGFKVGTWIVGEEERVEKDDVLIIENVTTDLKVDLICYKEDHVDPNNEPVIEGDVLKEWKAVGNVRVPDNVKHIADFAFMSANLTGLTISSDVESIGELPFMYCGSLKTLIVEDGNKHYKSENNAIYTKDGKELVQVATAYQDQTFTLPASVEKVRPGAFTFAMKIKTISVDSNNKFFESIDGMLIRKQDNALIHYPSFIVPNENPKEIILPESIKKIERYACAFNFKLNKLTLPDAIEELGDYAFTGSPNLQDISFENCTNLNRVGDYCFKACFRLPQFNVPASGLKYIGEQALQGTAIVLLNVPDGVQIGANAFRGCQSIAVVNSFSANPPVIDDLAFSDIAEIDAAKLNVSKGAKSAYEKATGWNIFKNIIEVANLSAESVLESNIVFAAIDGAVSVSGLNNAIVDVYSVSGEMLHSVRGSGNIQLPLGHGTFVVVVTEGAERLIKKIIL</sequence>
<dbReference type="RefSeq" id="WP_380076815.1">
    <property type="nucleotide sequence ID" value="NZ_JBHSGO010000004.1"/>
</dbReference>
<keyword evidence="3" id="KW-1185">Reference proteome</keyword>
<evidence type="ECO:0000313" key="2">
    <source>
        <dbReference type="EMBL" id="MFC4665043.1"/>
    </source>
</evidence>
<organism evidence="2 3">
    <name type="scientific">Falsiporphyromonas endometrii</name>
    <dbReference type="NCBI Taxonomy" id="1387297"/>
    <lineage>
        <taxon>Bacteria</taxon>
        <taxon>Pseudomonadati</taxon>
        <taxon>Bacteroidota</taxon>
        <taxon>Bacteroidia</taxon>
        <taxon>Bacteroidales</taxon>
        <taxon>Porphyromonadaceae</taxon>
        <taxon>Falsiporphyromonas</taxon>
    </lineage>
</organism>
<proteinExistence type="predicted"/>
<reference evidence="3" key="1">
    <citation type="journal article" date="2019" name="Int. J. Syst. Evol. Microbiol.">
        <title>The Global Catalogue of Microorganisms (GCM) 10K type strain sequencing project: providing services to taxonomists for standard genome sequencing and annotation.</title>
        <authorList>
            <consortium name="The Broad Institute Genomics Platform"/>
            <consortium name="The Broad Institute Genome Sequencing Center for Infectious Disease"/>
            <person name="Wu L."/>
            <person name="Ma J."/>
        </authorList>
    </citation>
    <scope>NUCLEOTIDE SEQUENCE [LARGE SCALE GENOMIC DNA]</scope>
    <source>
        <strain evidence="3">CGMCC 4.7357</strain>
    </source>
</reference>
<feature type="chain" id="PRO_5045731363" evidence="1">
    <location>
        <begin position="22"/>
        <end position="1014"/>
    </location>
</feature>
<dbReference type="PANTHER" id="PTHR45661">
    <property type="entry name" value="SURFACE ANTIGEN"/>
    <property type="match status" value="1"/>
</dbReference>
<evidence type="ECO:0000313" key="3">
    <source>
        <dbReference type="Proteomes" id="UP001596020"/>
    </source>
</evidence>
<dbReference type="Gene3D" id="3.80.10.10">
    <property type="entry name" value="Ribonuclease Inhibitor"/>
    <property type="match status" value="3"/>
</dbReference>